<evidence type="ECO:0000313" key="1">
    <source>
        <dbReference type="EMBL" id="TGL31299.1"/>
    </source>
</evidence>
<keyword evidence="2" id="KW-1185">Reference proteome</keyword>
<gene>
    <name evidence="1" type="ORF">EHQ52_15275</name>
</gene>
<proteinExistence type="predicted"/>
<sequence length="223" mass="26802">MVVKRHITEIMLFEEASERYSHIDGELLDYNFSFNGDSFVKIDFFPWWENPKYHYAVSENLNWRAKNSRKITMTIKPIGLIKFSFEPRCLATDISFLLDDPLLWEYYDKTQLFINEQFDYLELRQKLILRYPIIENCINNYLPMNARHNPPYCLGDYPTHIYNYLVEILTEMKVSIFPKNTVSFQSNLKLVYIDEANYMIADDFIIDVPEVIFQDDDFYIEEK</sequence>
<dbReference type="Proteomes" id="UP000297871">
    <property type="component" value="Unassembled WGS sequence"/>
</dbReference>
<name>A0A4R9J2T1_9LEPT</name>
<evidence type="ECO:0000313" key="2">
    <source>
        <dbReference type="Proteomes" id="UP000297871"/>
    </source>
</evidence>
<comment type="caution">
    <text evidence="1">The sequence shown here is derived from an EMBL/GenBank/DDBJ whole genome shotgun (WGS) entry which is preliminary data.</text>
</comment>
<organism evidence="1 2">
    <name type="scientific">Leptospira koniambonensis</name>
    <dbReference type="NCBI Taxonomy" id="2484950"/>
    <lineage>
        <taxon>Bacteria</taxon>
        <taxon>Pseudomonadati</taxon>
        <taxon>Spirochaetota</taxon>
        <taxon>Spirochaetia</taxon>
        <taxon>Leptospirales</taxon>
        <taxon>Leptospiraceae</taxon>
        <taxon>Leptospira</taxon>
    </lineage>
</organism>
<protein>
    <submittedName>
        <fullName evidence="1">Uncharacterized protein</fullName>
    </submittedName>
</protein>
<accession>A0A4R9J2T1</accession>
<dbReference type="AlphaFoldDB" id="A0A4R9J2T1"/>
<reference evidence="1" key="1">
    <citation type="journal article" date="2019" name="PLoS Negl. Trop. Dis.">
        <title>Revisiting the worldwide diversity of Leptospira species in the environment.</title>
        <authorList>
            <person name="Vincent A.T."/>
            <person name="Schiettekatte O."/>
            <person name="Bourhy P."/>
            <person name="Veyrier F.J."/>
            <person name="Picardeau M."/>
        </authorList>
    </citation>
    <scope>NUCLEOTIDE SEQUENCE [LARGE SCALE GENOMIC DNA]</scope>
    <source>
        <strain evidence="1">201800265</strain>
    </source>
</reference>
<dbReference type="RefSeq" id="WP_135616055.1">
    <property type="nucleotide sequence ID" value="NZ_RQFY01000007.1"/>
</dbReference>
<dbReference type="EMBL" id="RQFY01000007">
    <property type="protein sequence ID" value="TGL31299.1"/>
    <property type="molecule type" value="Genomic_DNA"/>
</dbReference>